<feature type="transmembrane region" description="Helical" evidence="7">
    <location>
        <begin position="146"/>
        <end position="167"/>
    </location>
</feature>
<dbReference type="InterPro" id="IPR039421">
    <property type="entry name" value="Type_1_exporter"/>
</dbReference>
<dbReference type="SUPFAM" id="SSF52540">
    <property type="entry name" value="P-loop containing nucleoside triphosphate hydrolases"/>
    <property type="match status" value="1"/>
</dbReference>
<keyword evidence="2 7" id="KW-0812">Transmembrane</keyword>
<dbReference type="InterPro" id="IPR036640">
    <property type="entry name" value="ABC1_TM_sf"/>
</dbReference>
<evidence type="ECO:0000256" key="5">
    <source>
        <dbReference type="ARBA" id="ARBA00022989"/>
    </source>
</evidence>
<dbReference type="GO" id="GO:0005524">
    <property type="term" value="F:ATP binding"/>
    <property type="evidence" value="ECO:0007669"/>
    <property type="project" value="UniProtKB-KW"/>
</dbReference>
<dbReference type="InterPro" id="IPR003593">
    <property type="entry name" value="AAA+_ATPase"/>
</dbReference>
<evidence type="ECO:0000313" key="10">
    <source>
        <dbReference type="EMBL" id="HIQ67214.1"/>
    </source>
</evidence>
<evidence type="ECO:0000256" key="3">
    <source>
        <dbReference type="ARBA" id="ARBA00022741"/>
    </source>
</evidence>
<accession>A0A9D0Z141</accession>
<dbReference type="EMBL" id="DVFK01000022">
    <property type="protein sequence ID" value="HIQ67214.1"/>
    <property type="molecule type" value="Genomic_DNA"/>
</dbReference>
<evidence type="ECO:0000256" key="4">
    <source>
        <dbReference type="ARBA" id="ARBA00022840"/>
    </source>
</evidence>
<evidence type="ECO:0000256" key="2">
    <source>
        <dbReference type="ARBA" id="ARBA00022692"/>
    </source>
</evidence>
<evidence type="ECO:0000313" key="11">
    <source>
        <dbReference type="Proteomes" id="UP000886796"/>
    </source>
</evidence>
<evidence type="ECO:0000256" key="1">
    <source>
        <dbReference type="ARBA" id="ARBA00004651"/>
    </source>
</evidence>
<proteinExistence type="predicted"/>
<dbReference type="Gene3D" id="3.40.50.300">
    <property type="entry name" value="P-loop containing nucleotide triphosphate hydrolases"/>
    <property type="match status" value="1"/>
</dbReference>
<gene>
    <name evidence="10" type="ORF">IAB74_01720</name>
</gene>
<dbReference type="SMART" id="SM00382">
    <property type="entry name" value="AAA"/>
    <property type="match status" value="1"/>
</dbReference>
<dbReference type="GO" id="GO:0140359">
    <property type="term" value="F:ABC-type transporter activity"/>
    <property type="evidence" value="ECO:0007669"/>
    <property type="project" value="InterPro"/>
</dbReference>
<keyword evidence="5 7" id="KW-1133">Transmembrane helix</keyword>
<dbReference type="InterPro" id="IPR011527">
    <property type="entry name" value="ABC1_TM_dom"/>
</dbReference>
<feature type="domain" description="ABC transmembrane type-1" evidence="9">
    <location>
        <begin position="144"/>
        <end position="319"/>
    </location>
</feature>
<dbReference type="GO" id="GO:0005886">
    <property type="term" value="C:plasma membrane"/>
    <property type="evidence" value="ECO:0007669"/>
    <property type="project" value="UniProtKB-SubCell"/>
</dbReference>
<dbReference type="PROSITE" id="PS50929">
    <property type="entry name" value="ABC_TM1F"/>
    <property type="match status" value="1"/>
</dbReference>
<dbReference type="GO" id="GO:0034040">
    <property type="term" value="F:ATPase-coupled lipid transmembrane transporter activity"/>
    <property type="evidence" value="ECO:0007669"/>
    <property type="project" value="TreeGrafter"/>
</dbReference>
<dbReference type="SUPFAM" id="SSF90123">
    <property type="entry name" value="ABC transporter transmembrane region"/>
    <property type="match status" value="1"/>
</dbReference>
<dbReference type="PANTHER" id="PTHR24221">
    <property type="entry name" value="ATP-BINDING CASSETTE SUB-FAMILY B"/>
    <property type="match status" value="1"/>
</dbReference>
<reference evidence="10" key="1">
    <citation type="submission" date="2020-10" db="EMBL/GenBank/DDBJ databases">
        <authorList>
            <person name="Gilroy R."/>
        </authorList>
    </citation>
    <scope>NUCLEOTIDE SEQUENCE</scope>
    <source>
        <strain evidence="10">13361</strain>
    </source>
</reference>
<dbReference type="Gene3D" id="1.20.1560.10">
    <property type="entry name" value="ABC transporter type 1, transmembrane domain"/>
    <property type="match status" value="1"/>
</dbReference>
<evidence type="ECO:0000259" key="9">
    <source>
        <dbReference type="PROSITE" id="PS50929"/>
    </source>
</evidence>
<keyword evidence="4 10" id="KW-0067">ATP-binding</keyword>
<dbReference type="Pfam" id="PF00005">
    <property type="entry name" value="ABC_tran"/>
    <property type="match status" value="1"/>
</dbReference>
<feature type="transmembrane region" description="Helical" evidence="7">
    <location>
        <begin position="293"/>
        <end position="312"/>
    </location>
</feature>
<dbReference type="Proteomes" id="UP000886796">
    <property type="component" value="Unassembled WGS sequence"/>
</dbReference>
<protein>
    <submittedName>
        <fullName evidence="10">ABC transporter ATP-binding protein</fullName>
    </submittedName>
</protein>
<dbReference type="InterPro" id="IPR027417">
    <property type="entry name" value="P-loop_NTPase"/>
</dbReference>
<feature type="domain" description="ABC transporter" evidence="8">
    <location>
        <begin position="355"/>
        <end position="594"/>
    </location>
</feature>
<name>A0A9D0Z141_9FIRM</name>
<keyword evidence="3" id="KW-0547">Nucleotide-binding</keyword>
<comment type="caution">
    <text evidence="10">The sequence shown here is derived from an EMBL/GenBank/DDBJ whole genome shotgun (WGS) entry which is preliminary data.</text>
</comment>
<organism evidence="10 11">
    <name type="scientific">Candidatus Faecousia excrementigallinarum</name>
    <dbReference type="NCBI Taxonomy" id="2840806"/>
    <lineage>
        <taxon>Bacteria</taxon>
        <taxon>Bacillati</taxon>
        <taxon>Bacillota</taxon>
        <taxon>Clostridia</taxon>
        <taxon>Eubacteriales</taxon>
        <taxon>Oscillospiraceae</taxon>
        <taxon>Faecousia</taxon>
    </lineage>
</organism>
<feature type="transmembrane region" description="Helical" evidence="7">
    <location>
        <begin position="69"/>
        <end position="89"/>
    </location>
</feature>
<feature type="transmembrane region" description="Helical" evidence="7">
    <location>
        <begin position="173"/>
        <end position="189"/>
    </location>
</feature>
<sequence>MKKKEKPKYNMAQNSWFMVKLAWTSKEKKVLVLGLLSALLTVALNLINLYVSPTVLGVVERHGSLGELAGTLGGFVLALMVVSAAANYININVLFGRITVRSEIINLLNRKAAITSYPNWQDDRFQKLLPKASQCTCSNNAPTEAVWTTLTNLTANGLGFLIYLVLFARVEPVLIPVILLTAGVSYLIANRLNGYGFRHREEEAEYDRQISYITRRAGNFQAAKDIRIFGLRPWLEELNRKAMEANTAFHRKAQGVYLWGAVADLVLTFLRNGIAYAYLIGLVLYQHVSVAEFLLLFTAVGGFAQWVTGILGDCGTLYRQSLDLTIVRECLEYPEPFRFEDGQPLSPKPGEPLEIRLEDVSFRYPEAEKGTLCHINLTLHPGEKLAVVGLNGAGKTTLIKLLCGFLDPTQGRVLLNGQDIRAYNRRDYYRLFSAVFQTYSVIPGTIAANVAQREENICLEKVRDCLEKAGLREKVESLPQGYETLLNREVYEEAILLSGGETQRLMLARALYKDGPIVVLDEPTAALDPLAEADMYRKYHEMTRGKSSVYISHRLASTRFCDRIILLDGGSICEEGTHQSLLEAGGKYAKLYEVQSKYYQEGDAENGEE</sequence>
<keyword evidence="6 7" id="KW-0472">Membrane</keyword>
<evidence type="ECO:0000256" key="6">
    <source>
        <dbReference type="ARBA" id="ARBA00023136"/>
    </source>
</evidence>
<dbReference type="InterPro" id="IPR003439">
    <property type="entry name" value="ABC_transporter-like_ATP-bd"/>
</dbReference>
<dbReference type="PANTHER" id="PTHR24221:SF646">
    <property type="entry name" value="HAEMOLYSIN SECRETION ATP-BINDING PROTEIN"/>
    <property type="match status" value="1"/>
</dbReference>
<evidence type="ECO:0000256" key="7">
    <source>
        <dbReference type="SAM" id="Phobius"/>
    </source>
</evidence>
<reference evidence="10" key="2">
    <citation type="journal article" date="2021" name="PeerJ">
        <title>Extensive microbial diversity within the chicken gut microbiome revealed by metagenomics and culture.</title>
        <authorList>
            <person name="Gilroy R."/>
            <person name="Ravi A."/>
            <person name="Getino M."/>
            <person name="Pursley I."/>
            <person name="Horton D.L."/>
            <person name="Alikhan N.F."/>
            <person name="Baker D."/>
            <person name="Gharbi K."/>
            <person name="Hall N."/>
            <person name="Watson M."/>
            <person name="Adriaenssens E.M."/>
            <person name="Foster-Nyarko E."/>
            <person name="Jarju S."/>
            <person name="Secka A."/>
            <person name="Antonio M."/>
            <person name="Oren A."/>
            <person name="Chaudhuri R.R."/>
            <person name="La Ragione R."/>
            <person name="Hildebrand F."/>
            <person name="Pallen M.J."/>
        </authorList>
    </citation>
    <scope>NUCLEOTIDE SEQUENCE</scope>
    <source>
        <strain evidence="10">13361</strain>
    </source>
</reference>
<evidence type="ECO:0000259" key="8">
    <source>
        <dbReference type="PROSITE" id="PS50893"/>
    </source>
</evidence>
<dbReference type="GO" id="GO:0016887">
    <property type="term" value="F:ATP hydrolysis activity"/>
    <property type="evidence" value="ECO:0007669"/>
    <property type="project" value="InterPro"/>
</dbReference>
<dbReference type="PROSITE" id="PS50893">
    <property type="entry name" value="ABC_TRANSPORTER_2"/>
    <property type="match status" value="1"/>
</dbReference>
<comment type="subcellular location">
    <subcellularLocation>
        <location evidence="1">Cell membrane</location>
        <topology evidence="1">Multi-pass membrane protein</topology>
    </subcellularLocation>
</comment>
<dbReference type="AlphaFoldDB" id="A0A9D0Z141"/>
<feature type="transmembrane region" description="Helical" evidence="7">
    <location>
        <begin position="256"/>
        <end position="281"/>
    </location>
</feature>